<dbReference type="AlphaFoldDB" id="A0AAP5H494"/>
<dbReference type="EMBL" id="JAVDTR010000015">
    <property type="protein sequence ID" value="MDR6726075.1"/>
    <property type="molecule type" value="Genomic_DNA"/>
</dbReference>
<evidence type="ECO:0000313" key="2">
    <source>
        <dbReference type="Proteomes" id="UP001254832"/>
    </source>
</evidence>
<proteinExistence type="predicted"/>
<accession>A0AAP5H494</accession>
<comment type="caution">
    <text evidence="1">The sequence shown here is derived from an EMBL/GenBank/DDBJ whole genome shotgun (WGS) entry which is preliminary data.</text>
</comment>
<protein>
    <submittedName>
        <fullName evidence="1">Uncharacterized protein</fullName>
    </submittedName>
</protein>
<evidence type="ECO:0000313" key="1">
    <source>
        <dbReference type="EMBL" id="MDR6726075.1"/>
    </source>
</evidence>
<dbReference type="Proteomes" id="UP001254832">
    <property type="component" value="Unassembled WGS sequence"/>
</dbReference>
<gene>
    <name evidence="1" type="ORF">J2W91_004581</name>
</gene>
<sequence length="72" mass="8208">MLFQISFQASSTDGSISSVWTTYYECMLDYETRFSMGMKGLFQITDIGREQVKMKKEYINDVGGSSSTSKCY</sequence>
<reference evidence="1" key="1">
    <citation type="submission" date="2023-07" db="EMBL/GenBank/DDBJ databases">
        <title>Sorghum-associated microbial communities from plants grown in Nebraska, USA.</title>
        <authorList>
            <person name="Schachtman D."/>
        </authorList>
    </citation>
    <scope>NUCLEOTIDE SEQUENCE</scope>
    <source>
        <strain evidence="1">BE80</strain>
    </source>
</reference>
<name>A0AAP5H494_PAEAM</name>
<organism evidence="1 2">
    <name type="scientific">Paenibacillus amylolyticus</name>
    <dbReference type="NCBI Taxonomy" id="1451"/>
    <lineage>
        <taxon>Bacteria</taxon>
        <taxon>Bacillati</taxon>
        <taxon>Bacillota</taxon>
        <taxon>Bacilli</taxon>
        <taxon>Bacillales</taxon>
        <taxon>Paenibacillaceae</taxon>
        <taxon>Paenibacillus</taxon>
    </lineage>
</organism>